<dbReference type="EC" id="3.-.-.-" evidence="3"/>
<protein>
    <submittedName>
        <fullName evidence="3">Serine hydrolase domain-containing protein</fullName>
        <ecNumber evidence="3">3.-.-.-</ecNumber>
    </submittedName>
</protein>
<dbReference type="PANTHER" id="PTHR43283:SF3">
    <property type="entry name" value="BETA-LACTAMASE FAMILY PROTEIN (AFU_ORTHOLOGUE AFUA_5G07500)"/>
    <property type="match status" value="1"/>
</dbReference>
<dbReference type="InterPro" id="IPR001466">
    <property type="entry name" value="Beta-lactam-related"/>
</dbReference>
<evidence type="ECO:0000313" key="4">
    <source>
        <dbReference type="Proteomes" id="UP001596472"/>
    </source>
</evidence>
<keyword evidence="1" id="KW-0732">Signal</keyword>
<keyword evidence="4" id="KW-1185">Reference proteome</keyword>
<dbReference type="InterPro" id="IPR012338">
    <property type="entry name" value="Beta-lactam/transpept-like"/>
</dbReference>
<feature type="signal peptide" evidence="1">
    <location>
        <begin position="1"/>
        <end position="20"/>
    </location>
</feature>
<reference evidence="4" key="1">
    <citation type="journal article" date="2019" name="Int. J. Syst. Evol. Microbiol.">
        <title>The Global Catalogue of Microorganisms (GCM) 10K type strain sequencing project: providing services to taxonomists for standard genome sequencing and annotation.</title>
        <authorList>
            <consortium name="The Broad Institute Genomics Platform"/>
            <consortium name="The Broad Institute Genome Sequencing Center for Infectious Disease"/>
            <person name="Wu L."/>
            <person name="Ma J."/>
        </authorList>
    </citation>
    <scope>NUCLEOTIDE SEQUENCE [LARGE SCALE GENOMIC DNA]</scope>
    <source>
        <strain evidence="4">CGMCC 4.1467</strain>
    </source>
</reference>
<dbReference type="Gene3D" id="3.40.710.10">
    <property type="entry name" value="DD-peptidase/beta-lactamase superfamily"/>
    <property type="match status" value="1"/>
</dbReference>
<evidence type="ECO:0000313" key="3">
    <source>
        <dbReference type="EMBL" id="MFC7338518.1"/>
    </source>
</evidence>
<sequence length="406" mass="44666">MMKRARWLWAFAVLGGLAWADELDVPEAGADTPSLLMPMGPDDVSSIPEVGEKMEEFIAAKEIAGSVTLLADKEGILHLQANGFSNIETKTPMDGDALFWIASMTKPVTGTAVMMMQEAGLLSVEDQVSKHLPEFRKLKDAKGKPVEVTIRQLLTHSSGLSELSPEEARRITTLAELSQLVVEKPVQFEPGSKWKYCQTGINTAGRIVEVLSGQSFPKFLEERLFGPLGMKDTTFYPTEAQAKRLATSYRLTDGGVLEEAEVYMLGGKLPTDRNRYPMANGGLFSTAKDYARFCRMILNGGELARRRYLKPESVQQMTTVQSWDLETGFTPGNGWGPGWCVVREPQGVSSVLSPGSFGHGGAYGTQAWIDPTKERIYLLMVQRANFKNSDDSPVRKGFQEAAAKVE</sequence>
<dbReference type="PANTHER" id="PTHR43283">
    <property type="entry name" value="BETA-LACTAMASE-RELATED"/>
    <property type="match status" value="1"/>
</dbReference>
<gene>
    <name evidence="3" type="ORF">ACFQY0_15085</name>
</gene>
<evidence type="ECO:0000256" key="1">
    <source>
        <dbReference type="SAM" id="SignalP"/>
    </source>
</evidence>
<dbReference type="SUPFAM" id="SSF56601">
    <property type="entry name" value="beta-lactamase/transpeptidase-like"/>
    <property type="match status" value="1"/>
</dbReference>
<proteinExistence type="predicted"/>
<keyword evidence="3" id="KW-0378">Hydrolase</keyword>
<dbReference type="InterPro" id="IPR050789">
    <property type="entry name" value="Diverse_Enzym_Activities"/>
</dbReference>
<name>A0ABW2LAY0_9BACT</name>
<comment type="caution">
    <text evidence="3">The sequence shown here is derived from an EMBL/GenBank/DDBJ whole genome shotgun (WGS) entry which is preliminary data.</text>
</comment>
<dbReference type="RefSeq" id="WP_379713928.1">
    <property type="nucleotide sequence ID" value="NZ_JBHTBS010000008.1"/>
</dbReference>
<dbReference type="GO" id="GO:0016787">
    <property type="term" value="F:hydrolase activity"/>
    <property type="evidence" value="ECO:0007669"/>
    <property type="project" value="UniProtKB-KW"/>
</dbReference>
<feature type="chain" id="PRO_5045182026" evidence="1">
    <location>
        <begin position="21"/>
        <end position="406"/>
    </location>
</feature>
<dbReference type="Proteomes" id="UP001596472">
    <property type="component" value="Unassembled WGS sequence"/>
</dbReference>
<organism evidence="3 4">
    <name type="scientific">Haloferula chungangensis</name>
    <dbReference type="NCBI Taxonomy" id="1048331"/>
    <lineage>
        <taxon>Bacteria</taxon>
        <taxon>Pseudomonadati</taxon>
        <taxon>Verrucomicrobiota</taxon>
        <taxon>Verrucomicrobiia</taxon>
        <taxon>Verrucomicrobiales</taxon>
        <taxon>Verrucomicrobiaceae</taxon>
        <taxon>Haloferula</taxon>
    </lineage>
</organism>
<feature type="domain" description="Beta-lactamase-related" evidence="2">
    <location>
        <begin position="53"/>
        <end position="386"/>
    </location>
</feature>
<accession>A0ABW2LAY0</accession>
<evidence type="ECO:0000259" key="2">
    <source>
        <dbReference type="Pfam" id="PF00144"/>
    </source>
</evidence>
<dbReference type="Pfam" id="PF00144">
    <property type="entry name" value="Beta-lactamase"/>
    <property type="match status" value="1"/>
</dbReference>
<dbReference type="EMBL" id="JBHTBS010000008">
    <property type="protein sequence ID" value="MFC7338518.1"/>
    <property type="molecule type" value="Genomic_DNA"/>
</dbReference>